<dbReference type="GO" id="GO:0005886">
    <property type="term" value="C:plasma membrane"/>
    <property type="evidence" value="ECO:0007669"/>
    <property type="project" value="TreeGrafter"/>
</dbReference>
<dbReference type="Gene3D" id="3.30.70.1880">
    <property type="entry name" value="Protein of unknown function DUF881"/>
    <property type="match status" value="1"/>
</dbReference>
<dbReference type="PANTHER" id="PTHR37313">
    <property type="entry name" value="UPF0749 PROTEIN RV1825"/>
    <property type="match status" value="1"/>
</dbReference>
<dbReference type="OrthoDB" id="3218134at2"/>
<accession>C7MCS0</accession>
<proteinExistence type="inferred from homology"/>
<dbReference type="PATRIC" id="fig|446465.5.peg.1542"/>
<evidence type="ECO:0000256" key="3">
    <source>
        <dbReference type="SAM" id="MobiDB-lite"/>
    </source>
</evidence>
<dbReference type="STRING" id="446465.Bfae_15490"/>
<evidence type="ECO:0000313" key="5">
    <source>
        <dbReference type="Proteomes" id="UP000001919"/>
    </source>
</evidence>
<evidence type="ECO:0000256" key="2">
    <source>
        <dbReference type="SAM" id="Coils"/>
    </source>
</evidence>
<reference evidence="4 5" key="1">
    <citation type="journal article" date="2009" name="Stand. Genomic Sci.">
        <title>Complete genome sequence of Brachybacterium faecium type strain (Schefferle 6-10).</title>
        <authorList>
            <person name="Lapidus A."/>
            <person name="Pukall R."/>
            <person name="Labuttii K."/>
            <person name="Copeland A."/>
            <person name="Del Rio T.G."/>
            <person name="Nolan M."/>
            <person name="Chen F."/>
            <person name="Lucas S."/>
            <person name="Tice H."/>
            <person name="Cheng J.F."/>
            <person name="Bruce D."/>
            <person name="Goodwin L."/>
            <person name="Pitluck S."/>
            <person name="Rohde M."/>
            <person name="Goker M."/>
            <person name="Pati A."/>
            <person name="Ivanova N."/>
            <person name="Mavrommatis K."/>
            <person name="Chen A."/>
            <person name="Palaniappan K."/>
            <person name="D'haeseleer P."/>
            <person name="Chain P."/>
            <person name="Bristow J."/>
            <person name="Eisen J.A."/>
            <person name="Markowitz V."/>
            <person name="Hugenholtz P."/>
            <person name="Kyrpides N.C."/>
            <person name="Klenk H.P."/>
        </authorList>
    </citation>
    <scope>NUCLEOTIDE SEQUENCE [LARGE SCALE GENOMIC DNA]</scope>
    <source>
        <strain evidence="5">ATCC 43885 / DSM 4810 / JCM 11609 / LMG 19847 / NBRC 14762 / NCIMB 9860 / 6-10</strain>
    </source>
</reference>
<dbReference type="AlphaFoldDB" id="C7MCS0"/>
<evidence type="ECO:0000256" key="1">
    <source>
        <dbReference type="ARBA" id="ARBA00009108"/>
    </source>
</evidence>
<dbReference type="PANTHER" id="PTHR37313:SF1">
    <property type="entry name" value="UPF0749 PROTEIN RV1823"/>
    <property type="match status" value="1"/>
</dbReference>
<dbReference type="InterPro" id="IPR010273">
    <property type="entry name" value="DUF881"/>
</dbReference>
<keyword evidence="5" id="KW-1185">Reference proteome</keyword>
<dbReference type="eggNOG" id="COG3879">
    <property type="taxonomic scope" value="Bacteria"/>
</dbReference>
<gene>
    <name evidence="4" type="ordered locus">Bfae_15490</name>
</gene>
<feature type="region of interest" description="Disordered" evidence="3">
    <location>
        <begin position="274"/>
        <end position="315"/>
    </location>
</feature>
<keyword evidence="2" id="KW-0175">Coiled coil</keyword>
<dbReference type="Pfam" id="PF05949">
    <property type="entry name" value="DUF881"/>
    <property type="match status" value="1"/>
</dbReference>
<dbReference type="HOGENOM" id="CLU_040273_1_0_11"/>
<dbReference type="KEGG" id="bfa:Bfae_15490"/>
<dbReference type="EMBL" id="CP001643">
    <property type="protein sequence ID" value="ACU85377.1"/>
    <property type="molecule type" value="Genomic_DNA"/>
</dbReference>
<comment type="similarity">
    <text evidence="1">Belongs to the UPF0749 family.</text>
</comment>
<dbReference type="Proteomes" id="UP000001919">
    <property type="component" value="Chromosome"/>
</dbReference>
<organism evidence="4 5">
    <name type="scientific">Brachybacterium faecium (strain ATCC 43885 / DSM 4810 / JCM 11609 / LMG 19847 / NBRC 14762 / NCIMB 9860 / 6-10)</name>
    <dbReference type="NCBI Taxonomy" id="446465"/>
    <lineage>
        <taxon>Bacteria</taxon>
        <taxon>Bacillati</taxon>
        <taxon>Actinomycetota</taxon>
        <taxon>Actinomycetes</taxon>
        <taxon>Micrococcales</taxon>
        <taxon>Dermabacteraceae</taxon>
        <taxon>Brachybacterium</taxon>
    </lineage>
</organism>
<sequence>MRGAEHETPHGETPYSPTSLLRALTANPYGVSTLRAQEHPAAEATPPDNRLTRTITVVLALLLGFVVAVSVLDLRSEAAAEDSPRTLLEQEVRDTRAETERLEGRRAELEGEIAEAQGVVLGQSESGAAERLAAYEQAGGGAALSGPGTELVLEDSAPLPASPGVSSGTVNRVTDGDMQIAVNGLWAAGAEAISVNGQRVSSSTAIRTAGSAILVDFRPLSPPYRITALGDPQELRTAVEDAETGDYLQEISTRFGIRTSWEDGEELTVPARAAGTLTEASVLEDSGVAAPETPPDHSTQSATTAAERGTEEDTP</sequence>
<feature type="coiled-coil region" evidence="2">
    <location>
        <begin position="85"/>
        <end position="119"/>
    </location>
</feature>
<name>C7MCS0_BRAFD</name>
<protein>
    <submittedName>
        <fullName evidence="4">Uncharacterized conserved protein</fullName>
    </submittedName>
</protein>
<evidence type="ECO:0000313" key="4">
    <source>
        <dbReference type="EMBL" id="ACU85377.1"/>
    </source>
</evidence>